<dbReference type="OrthoDB" id="5430750at2759"/>
<protein>
    <submittedName>
        <fullName evidence="3">Uncharacterized protein</fullName>
    </submittedName>
</protein>
<name>A0A086STH7_HAPC1</name>
<gene>
    <name evidence="3" type="ORF">ACRE_089280</name>
</gene>
<proteinExistence type="predicted"/>
<dbReference type="EMBL" id="JPKY01000210">
    <property type="protein sequence ID" value="KFH40409.1"/>
    <property type="molecule type" value="Genomic_DNA"/>
</dbReference>
<organism evidence="3 4">
    <name type="scientific">Hapsidospora chrysogenum (strain ATCC 11550 / CBS 779.69 / DSM 880 / IAM 14645 / JCM 23072 / IMI 49137)</name>
    <name type="common">Acremonium chrysogenum</name>
    <dbReference type="NCBI Taxonomy" id="857340"/>
    <lineage>
        <taxon>Eukaryota</taxon>
        <taxon>Fungi</taxon>
        <taxon>Dikarya</taxon>
        <taxon>Ascomycota</taxon>
        <taxon>Pezizomycotina</taxon>
        <taxon>Sordariomycetes</taxon>
        <taxon>Hypocreomycetidae</taxon>
        <taxon>Hypocreales</taxon>
        <taxon>Bionectriaceae</taxon>
        <taxon>Hapsidospora</taxon>
    </lineage>
</organism>
<dbReference type="HOGENOM" id="CLU_329268_0_0_1"/>
<feature type="coiled-coil region" evidence="1">
    <location>
        <begin position="192"/>
        <end position="226"/>
    </location>
</feature>
<evidence type="ECO:0000313" key="3">
    <source>
        <dbReference type="EMBL" id="KFH40409.1"/>
    </source>
</evidence>
<keyword evidence="4" id="KW-1185">Reference proteome</keyword>
<evidence type="ECO:0000256" key="1">
    <source>
        <dbReference type="SAM" id="Coils"/>
    </source>
</evidence>
<feature type="region of interest" description="Disordered" evidence="2">
    <location>
        <begin position="421"/>
        <end position="444"/>
    </location>
</feature>
<dbReference type="STRING" id="857340.A0A086STH7"/>
<feature type="region of interest" description="Disordered" evidence="2">
    <location>
        <begin position="1"/>
        <end position="152"/>
    </location>
</feature>
<feature type="compositionally biased region" description="Basic and acidic residues" evidence="2">
    <location>
        <begin position="88"/>
        <end position="100"/>
    </location>
</feature>
<feature type="region of interest" description="Disordered" evidence="2">
    <location>
        <begin position="261"/>
        <end position="297"/>
    </location>
</feature>
<evidence type="ECO:0000256" key="2">
    <source>
        <dbReference type="SAM" id="MobiDB-lite"/>
    </source>
</evidence>
<keyword evidence="1" id="KW-0175">Coiled coil</keyword>
<accession>A0A086STH7</accession>
<dbReference type="Proteomes" id="UP000029964">
    <property type="component" value="Unassembled WGS sequence"/>
</dbReference>
<comment type="caution">
    <text evidence="3">The sequence shown here is derived from an EMBL/GenBank/DDBJ whole genome shotgun (WGS) entry which is preliminary data.</text>
</comment>
<reference evidence="4" key="1">
    <citation type="journal article" date="2014" name="Genome Announc.">
        <title>Genome sequence and annotation of Acremonium chrysogenum, producer of the beta-lactam antibiotic cephalosporin C.</title>
        <authorList>
            <person name="Terfehr D."/>
            <person name="Dahlmann T.A."/>
            <person name="Specht T."/>
            <person name="Zadra I."/>
            <person name="Kuernsteiner H."/>
            <person name="Kueck U."/>
        </authorList>
    </citation>
    <scope>NUCLEOTIDE SEQUENCE [LARGE SCALE GENOMIC DNA]</scope>
    <source>
        <strain evidence="4">ATCC 11550 / CBS 779.69 / DSM 880 / IAM 14645 / JCM 23072 / IMI 49137</strain>
    </source>
</reference>
<evidence type="ECO:0000313" key="4">
    <source>
        <dbReference type="Proteomes" id="UP000029964"/>
    </source>
</evidence>
<feature type="compositionally biased region" description="Low complexity" evidence="2">
    <location>
        <begin position="137"/>
        <end position="152"/>
    </location>
</feature>
<feature type="compositionally biased region" description="Polar residues" evidence="2">
    <location>
        <begin position="1"/>
        <end position="12"/>
    </location>
</feature>
<dbReference type="AlphaFoldDB" id="A0A086STH7"/>
<sequence length="872" mass="99357">MAENWDTVSSVTDDGFLTYRGDGSLPRQSRPPDAQRVRFDLGPSEPSDSKDAPTRGAHPWGGDEWRDFDDIYPEEGIGTDWSPHRRHDSQYRDYNSERRSFSRGPSPGLDSDCDPYDEDNHTYYRRKVVITDDEPSRSPSPSRHMPSRTSRYHAASAYGSAYGRRRLGALRERIAEKKNVIMDLDEYIRSMRDLLDAELDRKAQRKEELEEELGRQQRLNEGLRSLLLSCLEQLKEYHYKHDIREKRLAALEMDEMDHGDAALQDESIRTGDDVPDSRSIEDLPKGTTRKEHTTQRLRRIREERTALEEEAKEAPMREKALREKIDGLRDVLAEGTLKEAEYSAIVERQRWEQRQTEEGGRRGIKYSEDRLHEVGRELQSLMREELEVEQSLRRPWQSHQPYDTDGGYGDDTLHVTIGDSPPGTYVPPRQHRPPPHTPGGDDDTWTMLDEDVRYDDDTYPLTFDHVEKAGLSVSLPLNMAAGAAPPGIRDENSLFTLEALAWKLHRVALSDQQSETQLTVVHASEYSAGGTGFGKTTLICPAGPQKPDNESAVQMRWLYATPFRKHVRQPSLKFKTLEQLVLNCPFLTEALRTVAIEAIDKVREKFSGVSDCGPFLEPGSILRFLGRYNDRSSDDPDSDETEAVLFLSAPFLNLQPNATGEPSQDEYRPRTLLQFLYGYDIGGLRENGQVVQKLGAAKSKKDMLHVSQIWCFLIGSKILITVSDKSASEIQGKSIVTAALIERDYNYADFLRYAVSLVADQEADASDYELFDWKAQMLTPKRWIQILGSPDSQLDPISTKRLAKERVQFQEVAGSRESPWEKTAESITRTAMVKLLRLLSHLIVTPHLITSSLRPRTLLNTLAEERVQAHWC</sequence>